<sequence length="15" mass="1713">MYQALRPGHKNPAMV</sequence>
<evidence type="ECO:0000313" key="2">
    <source>
        <dbReference type="EMBL" id="CAF4706503.1"/>
    </source>
</evidence>
<keyword evidence="3" id="KW-1185">Reference proteome</keyword>
<comment type="caution">
    <text evidence="1">The sequence shown here is derived from an EMBL/GenBank/DDBJ whole genome shotgun (WGS) entry which is preliminary data.</text>
</comment>
<feature type="non-terminal residue" evidence="1">
    <location>
        <position position="15"/>
    </location>
</feature>
<dbReference type="EMBL" id="CAJOBC010164795">
    <property type="protein sequence ID" value="CAF4706503.1"/>
    <property type="molecule type" value="Genomic_DNA"/>
</dbReference>
<evidence type="ECO:0000313" key="1">
    <source>
        <dbReference type="EMBL" id="CAF1685683.1"/>
    </source>
</evidence>
<gene>
    <name evidence="1" type="ORF">GPM918_LOCUS46724</name>
    <name evidence="2" type="ORF">SRO942_LOCUS51502</name>
</gene>
<evidence type="ECO:0000313" key="3">
    <source>
        <dbReference type="Proteomes" id="UP000663829"/>
    </source>
</evidence>
<protein>
    <submittedName>
        <fullName evidence="1">Uncharacterized protein</fullName>
    </submittedName>
</protein>
<accession>A0A816H9B4</accession>
<dbReference type="Proteomes" id="UP000681722">
    <property type="component" value="Unassembled WGS sequence"/>
</dbReference>
<dbReference type="Proteomes" id="UP000663829">
    <property type="component" value="Unassembled WGS sequence"/>
</dbReference>
<proteinExistence type="predicted"/>
<organism evidence="1 3">
    <name type="scientific">Didymodactylos carnosus</name>
    <dbReference type="NCBI Taxonomy" id="1234261"/>
    <lineage>
        <taxon>Eukaryota</taxon>
        <taxon>Metazoa</taxon>
        <taxon>Spiralia</taxon>
        <taxon>Gnathifera</taxon>
        <taxon>Rotifera</taxon>
        <taxon>Eurotatoria</taxon>
        <taxon>Bdelloidea</taxon>
        <taxon>Philodinida</taxon>
        <taxon>Philodinidae</taxon>
        <taxon>Didymodactylos</taxon>
    </lineage>
</organism>
<dbReference type="EMBL" id="CAJNOQ010070553">
    <property type="protein sequence ID" value="CAF1685683.1"/>
    <property type="molecule type" value="Genomic_DNA"/>
</dbReference>
<name>A0A816H9B4_9BILA</name>
<reference evidence="1" key="1">
    <citation type="submission" date="2021-02" db="EMBL/GenBank/DDBJ databases">
        <authorList>
            <person name="Nowell W R."/>
        </authorList>
    </citation>
    <scope>NUCLEOTIDE SEQUENCE</scope>
</reference>